<keyword evidence="7" id="KW-0732">Signal</keyword>
<dbReference type="SMART" id="SM00179">
    <property type="entry name" value="EGF_CA"/>
    <property type="match status" value="2"/>
</dbReference>
<dbReference type="GO" id="GO:0016020">
    <property type="term" value="C:membrane"/>
    <property type="evidence" value="ECO:0007669"/>
    <property type="project" value="UniProtKB-SubCell"/>
</dbReference>
<evidence type="ECO:0000256" key="2">
    <source>
        <dbReference type="ARBA" id="ARBA00022536"/>
    </source>
</evidence>
<comment type="subcellular location">
    <subcellularLocation>
        <location evidence="7">Membrane</location>
        <topology evidence="7">Single-pass type I membrane protein</topology>
    </subcellularLocation>
</comment>
<dbReference type="PANTHER" id="PTHR24033">
    <property type="entry name" value="EGF-LIKE DOMAIN-CONTAINING PROTEIN"/>
    <property type="match status" value="1"/>
</dbReference>
<keyword evidence="3 7" id="KW-0677">Repeat</keyword>
<keyword evidence="4 5" id="KW-1015">Disulfide bond</keyword>
<dbReference type="Gene3D" id="2.10.25.10">
    <property type="entry name" value="Laminin"/>
    <property type="match status" value="2"/>
</dbReference>
<evidence type="ECO:0000256" key="8">
    <source>
        <dbReference type="SAM" id="Phobius"/>
    </source>
</evidence>
<accession>A0A915PMK5</accession>
<feature type="domain" description="EGF-like" evidence="9">
    <location>
        <begin position="151"/>
        <end position="190"/>
    </location>
</feature>
<dbReference type="FunFam" id="2.10.25.10:FF:000118">
    <property type="entry name" value="protein delta homolog 2"/>
    <property type="match status" value="1"/>
</dbReference>
<evidence type="ECO:0000259" key="10">
    <source>
        <dbReference type="PROSITE" id="PS51051"/>
    </source>
</evidence>
<proteinExistence type="predicted"/>
<organism evidence="11 12">
    <name type="scientific">Setaria digitata</name>
    <dbReference type="NCBI Taxonomy" id="48799"/>
    <lineage>
        <taxon>Eukaryota</taxon>
        <taxon>Metazoa</taxon>
        <taxon>Ecdysozoa</taxon>
        <taxon>Nematoda</taxon>
        <taxon>Chromadorea</taxon>
        <taxon>Rhabditida</taxon>
        <taxon>Spirurina</taxon>
        <taxon>Spiruromorpha</taxon>
        <taxon>Filarioidea</taxon>
        <taxon>Setariidae</taxon>
        <taxon>Setaria</taxon>
    </lineage>
</organism>
<dbReference type="GO" id="GO:0007154">
    <property type="term" value="P:cell communication"/>
    <property type="evidence" value="ECO:0007669"/>
    <property type="project" value="InterPro"/>
</dbReference>
<dbReference type="PANTHER" id="PTHR24033:SF224">
    <property type="entry name" value="C-TYPE LECTIN"/>
    <property type="match status" value="1"/>
</dbReference>
<keyword evidence="11" id="KW-1185">Reference proteome</keyword>
<evidence type="ECO:0000256" key="6">
    <source>
        <dbReference type="PROSITE-ProRule" id="PRU00377"/>
    </source>
</evidence>
<dbReference type="PROSITE" id="PS50026">
    <property type="entry name" value="EGF_3"/>
    <property type="match status" value="3"/>
</dbReference>
<dbReference type="PROSITE" id="PS00022">
    <property type="entry name" value="EGF_1"/>
    <property type="match status" value="3"/>
</dbReference>
<dbReference type="WBParaSite" id="sdigi.contig251.g6696.t1">
    <property type="protein sequence ID" value="sdigi.contig251.g6696.t1"/>
    <property type="gene ID" value="sdigi.contig251.g6696"/>
</dbReference>
<keyword evidence="7 8" id="KW-1133">Transmembrane helix</keyword>
<sequence length="551" mass="61855">MRHEPNKAIIFRSENFLQLSPSNDVLRITEEKGSTKIEYDVKVECGQNYYGQECAIFCNPSIGSFHFKCSPDGQRLCEDGWSGQNCDDPICANGCINGYCVSPEICKCRNGWQGKNCDRCKPQDGCGHGYCNKPNECICEKNWGGTYCDRDLDYCFHNSPCLNGGKCSSGGLQNYYYCNCTAGFTGQNCEIKLNPCANVNCGKNGRCIVSWDSKSKYLCLCDASHYGDHCQYSTNDDKHQIGHSGSCRLTSSDYMPNGFSWTTVDCRQCLCQRHCVIVTEDECLKGRCNYPRGRCLSWLQINSEAMRRICRENLNVKNQNLQGCTRIYLEFDTGNLLSGTTSGDVCFHLLLDANTANFTHIGFDCQLISPNTVQVNIISLKFLTDVIMIKEFLINRLRNRLTASQILAAVTQISDDDNDDNNNSSENPMLNAILTLRDSAISSSIDSTPLTTKQMLIIIICLMLLIILILMNIAIMKNSQLCTGRKRCNDLHSNDNLLEMQLQQPTHVYTTQSLIKSDKRNKNTAVDCTYETPGSEQPFLSKLKSNTILKF</sequence>
<dbReference type="InterPro" id="IPR051830">
    <property type="entry name" value="NOTCH_homolog"/>
</dbReference>
<dbReference type="SMART" id="SM00181">
    <property type="entry name" value="EGF"/>
    <property type="match status" value="4"/>
</dbReference>
<comment type="caution">
    <text evidence="5">Lacks conserved residue(s) required for the propagation of feature annotation.</text>
</comment>
<name>A0A915PMK5_9BILA</name>
<evidence type="ECO:0000313" key="12">
    <source>
        <dbReference type="WBParaSite" id="sdigi.contig251.g6696.t1"/>
    </source>
</evidence>
<feature type="domain" description="EGF-like" evidence="9">
    <location>
        <begin position="192"/>
        <end position="231"/>
    </location>
</feature>
<feature type="disulfide bond" evidence="6">
    <location>
        <begin position="77"/>
        <end position="86"/>
    </location>
</feature>
<feature type="transmembrane region" description="Helical" evidence="8">
    <location>
        <begin position="455"/>
        <end position="476"/>
    </location>
</feature>
<dbReference type="Pfam" id="PF01414">
    <property type="entry name" value="DSL"/>
    <property type="match status" value="1"/>
</dbReference>
<evidence type="ECO:0000256" key="5">
    <source>
        <dbReference type="PROSITE-ProRule" id="PRU00076"/>
    </source>
</evidence>
<dbReference type="GO" id="GO:0005509">
    <property type="term" value="F:calcium ion binding"/>
    <property type="evidence" value="ECO:0007669"/>
    <property type="project" value="InterPro"/>
</dbReference>
<evidence type="ECO:0000256" key="4">
    <source>
        <dbReference type="ARBA" id="ARBA00023157"/>
    </source>
</evidence>
<dbReference type="InterPro" id="IPR000742">
    <property type="entry name" value="EGF"/>
</dbReference>
<dbReference type="Proteomes" id="UP000887581">
    <property type="component" value="Unplaced"/>
</dbReference>
<dbReference type="SUPFAM" id="SSF57196">
    <property type="entry name" value="EGF/Laminin"/>
    <property type="match status" value="2"/>
</dbReference>
<dbReference type="InterPro" id="IPR001774">
    <property type="entry name" value="DSL"/>
</dbReference>
<evidence type="ECO:0000313" key="11">
    <source>
        <dbReference type="Proteomes" id="UP000887581"/>
    </source>
</evidence>
<feature type="disulfide bond" evidence="5">
    <location>
        <begin position="108"/>
        <end position="117"/>
    </location>
</feature>
<dbReference type="PROSITE" id="PS01186">
    <property type="entry name" value="EGF_2"/>
    <property type="match status" value="1"/>
</dbReference>
<dbReference type="Gene3D" id="2.10.25.140">
    <property type="match status" value="1"/>
</dbReference>
<comment type="function">
    <text evidence="7">Putative Notch ligand involved in the mediation of Notch signaling.</text>
</comment>
<dbReference type="CDD" id="cd00054">
    <property type="entry name" value="EGF_CA"/>
    <property type="match status" value="1"/>
</dbReference>
<dbReference type="InterPro" id="IPR001881">
    <property type="entry name" value="EGF-like_Ca-bd_dom"/>
</dbReference>
<dbReference type="AlphaFoldDB" id="A0A915PMK5"/>
<dbReference type="SMART" id="SM00051">
    <property type="entry name" value="DSL"/>
    <property type="match status" value="1"/>
</dbReference>
<evidence type="ECO:0000256" key="3">
    <source>
        <dbReference type="ARBA" id="ARBA00022737"/>
    </source>
</evidence>
<keyword evidence="1 7" id="KW-0217">Developmental protein</keyword>
<keyword evidence="2 5" id="KW-0245">EGF-like domain</keyword>
<protein>
    <recommendedName>
        <fullName evidence="7">Delta-like protein</fullName>
    </recommendedName>
</protein>
<evidence type="ECO:0000256" key="7">
    <source>
        <dbReference type="RuleBase" id="RU280815"/>
    </source>
</evidence>
<keyword evidence="7 8" id="KW-0812">Transmembrane</keyword>
<keyword evidence="7 8" id="KW-0472">Membrane</keyword>
<feature type="domain" description="DSL" evidence="10">
    <location>
        <begin position="43"/>
        <end position="86"/>
    </location>
</feature>
<feature type="disulfide bond" evidence="5">
    <location>
        <begin position="221"/>
        <end position="230"/>
    </location>
</feature>
<dbReference type="Pfam" id="PF21700">
    <property type="entry name" value="EGF_DL_JAG"/>
    <property type="match status" value="1"/>
</dbReference>
<dbReference type="PROSITE" id="PS51051">
    <property type="entry name" value="DSL"/>
    <property type="match status" value="1"/>
</dbReference>
<evidence type="ECO:0000259" key="9">
    <source>
        <dbReference type="PROSITE" id="PS50026"/>
    </source>
</evidence>
<feature type="disulfide bond" evidence="6">
    <location>
        <begin position="45"/>
        <end position="54"/>
    </location>
</feature>
<evidence type="ECO:0000256" key="1">
    <source>
        <dbReference type="ARBA" id="ARBA00022473"/>
    </source>
</evidence>
<reference evidence="12" key="1">
    <citation type="submission" date="2022-11" db="UniProtKB">
        <authorList>
            <consortium name="WormBaseParasite"/>
        </authorList>
    </citation>
    <scope>IDENTIFICATION</scope>
</reference>
<feature type="domain" description="EGF-like" evidence="9">
    <location>
        <begin position="87"/>
        <end position="118"/>
    </location>
</feature>
<feature type="disulfide bond" evidence="5">
    <location>
        <begin position="161"/>
        <end position="178"/>
    </location>
</feature>
<feature type="disulfide bond" evidence="5">
    <location>
        <begin position="180"/>
        <end position="189"/>
    </location>
</feature>